<name>A0A8T0AD27_SILME</name>
<feature type="domain" description="Ig-like" evidence="3">
    <location>
        <begin position="121"/>
        <end position="210"/>
    </location>
</feature>
<dbReference type="InterPro" id="IPR013783">
    <property type="entry name" value="Ig-like_fold"/>
</dbReference>
<dbReference type="SUPFAM" id="SSF48726">
    <property type="entry name" value="Immunoglobulin"/>
    <property type="match status" value="3"/>
</dbReference>
<reference evidence="4" key="1">
    <citation type="submission" date="2020-08" db="EMBL/GenBank/DDBJ databases">
        <title>Chromosome-level assembly of Southern catfish (Silurus meridionalis) provides insights into visual adaptation to the nocturnal and benthic lifestyles.</title>
        <authorList>
            <person name="Zhang Y."/>
            <person name="Wang D."/>
            <person name="Peng Z."/>
        </authorList>
    </citation>
    <scope>NUCLEOTIDE SEQUENCE</scope>
    <source>
        <strain evidence="4">SWU-2019-XX</strain>
        <tissue evidence="4">Muscle</tissue>
    </source>
</reference>
<evidence type="ECO:0000313" key="5">
    <source>
        <dbReference type="Proteomes" id="UP000606274"/>
    </source>
</evidence>
<dbReference type="InterPro" id="IPR007110">
    <property type="entry name" value="Ig-like_dom"/>
</dbReference>
<feature type="domain" description="Ig-like" evidence="3">
    <location>
        <begin position="215"/>
        <end position="294"/>
    </location>
</feature>
<feature type="signal peptide" evidence="2">
    <location>
        <begin position="1"/>
        <end position="21"/>
    </location>
</feature>
<keyword evidence="1" id="KW-1133">Transmembrane helix</keyword>
<keyword evidence="1" id="KW-0472">Membrane</keyword>
<proteinExistence type="predicted"/>
<organism evidence="4 5">
    <name type="scientific">Silurus meridionalis</name>
    <name type="common">Southern catfish</name>
    <name type="synonym">Silurus soldatovi meridionalis</name>
    <dbReference type="NCBI Taxonomy" id="175797"/>
    <lineage>
        <taxon>Eukaryota</taxon>
        <taxon>Metazoa</taxon>
        <taxon>Chordata</taxon>
        <taxon>Craniata</taxon>
        <taxon>Vertebrata</taxon>
        <taxon>Euteleostomi</taxon>
        <taxon>Actinopterygii</taxon>
        <taxon>Neopterygii</taxon>
        <taxon>Teleostei</taxon>
        <taxon>Ostariophysi</taxon>
        <taxon>Siluriformes</taxon>
        <taxon>Siluridae</taxon>
        <taxon>Silurus</taxon>
    </lineage>
</organism>
<dbReference type="SMART" id="SM00409">
    <property type="entry name" value="IG"/>
    <property type="match status" value="3"/>
</dbReference>
<evidence type="ECO:0000256" key="2">
    <source>
        <dbReference type="SAM" id="SignalP"/>
    </source>
</evidence>
<dbReference type="InterPro" id="IPR036179">
    <property type="entry name" value="Ig-like_dom_sf"/>
</dbReference>
<evidence type="ECO:0000259" key="3">
    <source>
        <dbReference type="PROSITE" id="PS50835"/>
    </source>
</evidence>
<feature type="transmembrane region" description="Helical" evidence="1">
    <location>
        <begin position="307"/>
        <end position="328"/>
    </location>
</feature>
<dbReference type="Gene3D" id="2.60.40.10">
    <property type="entry name" value="Immunoglobulins"/>
    <property type="match status" value="3"/>
</dbReference>
<evidence type="ECO:0000313" key="4">
    <source>
        <dbReference type="EMBL" id="KAF7689241.1"/>
    </source>
</evidence>
<dbReference type="SMART" id="SM00408">
    <property type="entry name" value="IGc2"/>
    <property type="match status" value="2"/>
</dbReference>
<dbReference type="AlphaFoldDB" id="A0A8T0AD27"/>
<evidence type="ECO:0000256" key="1">
    <source>
        <dbReference type="SAM" id="Phobius"/>
    </source>
</evidence>
<keyword evidence="5" id="KW-1185">Reference proteome</keyword>
<comment type="caution">
    <text evidence="4">The sequence shown here is derived from an EMBL/GenBank/DDBJ whole genome shotgun (WGS) entry which is preliminary data.</text>
</comment>
<dbReference type="EMBL" id="JABFDY010000024">
    <property type="protein sequence ID" value="KAF7689241.1"/>
    <property type="molecule type" value="Genomic_DNA"/>
</dbReference>
<keyword evidence="1" id="KW-0812">Transmembrane</keyword>
<dbReference type="Pfam" id="PF13895">
    <property type="entry name" value="Ig_2"/>
    <property type="match status" value="1"/>
</dbReference>
<dbReference type="InterPro" id="IPR003598">
    <property type="entry name" value="Ig_sub2"/>
</dbReference>
<gene>
    <name evidence="4" type="ORF">HF521_012594</name>
</gene>
<feature type="chain" id="PRO_5035899862" description="Ig-like domain-containing protein" evidence="2">
    <location>
        <begin position="22"/>
        <end position="417"/>
    </location>
</feature>
<protein>
    <recommendedName>
        <fullName evidence="3">Ig-like domain-containing protein</fullName>
    </recommendedName>
</protein>
<keyword evidence="2" id="KW-0732">Signal</keyword>
<dbReference type="InterPro" id="IPR003599">
    <property type="entry name" value="Ig_sub"/>
</dbReference>
<dbReference type="PANTHER" id="PTHR46013">
    <property type="entry name" value="VASCULAR CELL ADHESION MOLECULE 1"/>
    <property type="match status" value="1"/>
</dbReference>
<dbReference type="PANTHER" id="PTHR46013:SF4">
    <property type="entry name" value="B-CELL RECEPTOR CD22-RELATED"/>
    <property type="match status" value="1"/>
</dbReference>
<dbReference type="PROSITE" id="PS50835">
    <property type="entry name" value="IG_LIKE"/>
    <property type="match status" value="2"/>
</dbReference>
<dbReference type="Proteomes" id="UP000606274">
    <property type="component" value="Unassembled WGS sequence"/>
</dbReference>
<accession>A0A8T0AD27</accession>
<sequence length="417" mass="47223">MILNTFQLLIFSPLMIVGALGNQWSVKYSKHLCAVKGSTVVMEATYTHPTNVTVNNRFWVKNPVKYKEPTDLRNESGYSGRVEYLGDEQNHFSLRLSDVKKSDEHEYCIRVKGNKNYLYHPGIILRVTELRVEAPETVVEGNVTVLMCDTTCSPSDTPAFIWYKDDIKIIGKNISGNTLILKPTKAGDAGSYSCAVRGYEDLRSPAQNLSVKYRPRNISVYISPSGEIVEGSSVTLTCSADANPPVENYTWFKGLKYVGNEKTYTISKISIEDSGDYKCKCINKVGHQYSINVTLPVTERQRKSQTALIAVINLCLAALVLFILIVLLRKKKMFCWSEERPFQPKTMLVNLQPVMMFSMRVFHTRGELRGLHRALLIRVFMLMSSASVVIRRRSCIMLRLTSPLQTGLNLQQQRIIQ</sequence>